<keyword evidence="1" id="KW-0812">Transmembrane</keyword>
<keyword evidence="3" id="KW-1185">Reference proteome</keyword>
<comment type="caution">
    <text evidence="2">The sequence shown here is derived from an EMBL/GenBank/DDBJ whole genome shotgun (WGS) entry which is preliminary data.</text>
</comment>
<protein>
    <recommendedName>
        <fullName evidence="4">Transmembrane protein</fullName>
    </recommendedName>
</protein>
<evidence type="ECO:0008006" key="4">
    <source>
        <dbReference type="Google" id="ProtNLM"/>
    </source>
</evidence>
<gene>
    <name evidence="2" type="ORF">RchiOBHm_Chr4g0413681</name>
</gene>
<keyword evidence="1" id="KW-0472">Membrane</keyword>
<dbReference type="Gramene" id="PRQ38418">
    <property type="protein sequence ID" value="PRQ38418"/>
    <property type="gene ID" value="RchiOBHm_Chr4g0413681"/>
</dbReference>
<dbReference type="EMBL" id="PDCK01000042">
    <property type="protein sequence ID" value="PRQ38418.1"/>
    <property type="molecule type" value="Genomic_DNA"/>
</dbReference>
<dbReference type="AlphaFoldDB" id="A0A2P6QW42"/>
<name>A0A2P6QW42_ROSCH</name>
<sequence>MAMEVVEYSFVALVVCPLGWVMMVLAMDDILVWWRFVCFEAGTPL</sequence>
<reference evidence="2 3" key="1">
    <citation type="journal article" date="2018" name="Nat. Genet.">
        <title>The Rosa genome provides new insights in the design of modern roses.</title>
        <authorList>
            <person name="Bendahmane M."/>
        </authorList>
    </citation>
    <scope>NUCLEOTIDE SEQUENCE [LARGE SCALE GENOMIC DNA]</scope>
    <source>
        <strain evidence="3">cv. Old Blush</strain>
    </source>
</reference>
<evidence type="ECO:0000256" key="1">
    <source>
        <dbReference type="SAM" id="Phobius"/>
    </source>
</evidence>
<accession>A0A2P6QW42</accession>
<keyword evidence="1" id="KW-1133">Transmembrane helix</keyword>
<dbReference type="Proteomes" id="UP000238479">
    <property type="component" value="Chromosome 4"/>
</dbReference>
<evidence type="ECO:0000313" key="2">
    <source>
        <dbReference type="EMBL" id="PRQ38418.1"/>
    </source>
</evidence>
<feature type="transmembrane region" description="Helical" evidence="1">
    <location>
        <begin position="6"/>
        <end position="26"/>
    </location>
</feature>
<organism evidence="2 3">
    <name type="scientific">Rosa chinensis</name>
    <name type="common">China rose</name>
    <dbReference type="NCBI Taxonomy" id="74649"/>
    <lineage>
        <taxon>Eukaryota</taxon>
        <taxon>Viridiplantae</taxon>
        <taxon>Streptophyta</taxon>
        <taxon>Embryophyta</taxon>
        <taxon>Tracheophyta</taxon>
        <taxon>Spermatophyta</taxon>
        <taxon>Magnoliopsida</taxon>
        <taxon>eudicotyledons</taxon>
        <taxon>Gunneridae</taxon>
        <taxon>Pentapetalae</taxon>
        <taxon>rosids</taxon>
        <taxon>fabids</taxon>
        <taxon>Rosales</taxon>
        <taxon>Rosaceae</taxon>
        <taxon>Rosoideae</taxon>
        <taxon>Rosoideae incertae sedis</taxon>
        <taxon>Rosa</taxon>
    </lineage>
</organism>
<evidence type="ECO:0000313" key="3">
    <source>
        <dbReference type="Proteomes" id="UP000238479"/>
    </source>
</evidence>
<proteinExistence type="predicted"/>